<evidence type="ECO:0000313" key="2">
    <source>
        <dbReference type="EMBL" id="ROS44362.1"/>
    </source>
</evidence>
<organism evidence="2 3">
    <name type="scientific">Amycolatopsis thermoflava</name>
    <dbReference type="NCBI Taxonomy" id="84480"/>
    <lineage>
        <taxon>Bacteria</taxon>
        <taxon>Bacillati</taxon>
        <taxon>Actinomycetota</taxon>
        <taxon>Actinomycetes</taxon>
        <taxon>Pseudonocardiales</taxon>
        <taxon>Pseudonocardiaceae</taxon>
        <taxon>Amycolatopsis</taxon>
        <taxon>Amycolatopsis methanolica group</taxon>
    </lineage>
</organism>
<keyword evidence="3" id="KW-1185">Reference proteome</keyword>
<dbReference type="GO" id="GO:0003677">
    <property type="term" value="F:DNA binding"/>
    <property type="evidence" value="ECO:0007669"/>
    <property type="project" value="InterPro"/>
</dbReference>
<dbReference type="AlphaFoldDB" id="A0A3N2H621"/>
<accession>A0A3N2H621</accession>
<gene>
    <name evidence="2" type="ORF">EDD35_6802</name>
</gene>
<feature type="region of interest" description="Disordered" evidence="1">
    <location>
        <begin position="76"/>
        <end position="108"/>
    </location>
</feature>
<evidence type="ECO:0000313" key="3">
    <source>
        <dbReference type="Proteomes" id="UP000274843"/>
    </source>
</evidence>
<reference evidence="2 3" key="1">
    <citation type="submission" date="2018-11" db="EMBL/GenBank/DDBJ databases">
        <title>Sequencing the genomes of 1000 actinobacteria strains.</title>
        <authorList>
            <person name="Klenk H.-P."/>
        </authorList>
    </citation>
    <scope>NUCLEOTIDE SEQUENCE [LARGE SCALE GENOMIC DNA]</scope>
    <source>
        <strain evidence="2 3">DSM 44348</strain>
    </source>
</reference>
<sequence>MRVFPTPPLAEGAALCRPGSQKLASYARPSDTVTVSELCRLCRALAHRAWCQEHQVKLRARSGALSGITALTATTTARRAQGANGKRWAPGGSGKSPEVEPMAQQRRVMDELPSIRLDNWLTFRG</sequence>
<dbReference type="EMBL" id="RKHY01000001">
    <property type="protein sequence ID" value="ROS44362.1"/>
    <property type="molecule type" value="Genomic_DNA"/>
</dbReference>
<evidence type="ECO:0000256" key="1">
    <source>
        <dbReference type="SAM" id="MobiDB-lite"/>
    </source>
</evidence>
<dbReference type="Proteomes" id="UP000274843">
    <property type="component" value="Unassembled WGS sequence"/>
</dbReference>
<name>A0A3N2H621_9PSEU</name>
<dbReference type="GO" id="GO:0000150">
    <property type="term" value="F:DNA strand exchange activity"/>
    <property type="evidence" value="ECO:0007669"/>
    <property type="project" value="InterPro"/>
</dbReference>
<dbReference type="InterPro" id="IPR036162">
    <property type="entry name" value="Resolvase-like_N_sf"/>
</dbReference>
<proteinExistence type="predicted"/>
<comment type="caution">
    <text evidence="2">The sequence shown here is derived from an EMBL/GenBank/DDBJ whole genome shotgun (WGS) entry which is preliminary data.</text>
</comment>
<dbReference type="SUPFAM" id="SSF53041">
    <property type="entry name" value="Resolvase-like"/>
    <property type="match status" value="1"/>
</dbReference>
<protein>
    <submittedName>
        <fullName evidence="2">Uncharacterized protein</fullName>
    </submittedName>
</protein>